<dbReference type="SUPFAM" id="SSF53335">
    <property type="entry name" value="S-adenosyl-L-methionine-dependent methyltransferases"/>
    <property type="match status" value="1"/>
</dbReference>
<accession>A0A9D2MAX9</accession>
<dbReference type="GO" id="GO:0032259">
    <property type="term" value="P:methylation"/>
    <property type="evidence" value="ECO:0007669"/>
    <property type="project" value="UniProtKB-KW"/>
</dbReference>
<organism evidence="1 2">
    <name type="scientific">Candidatus Flavonifractor intestinipullorum</name>
    <dbReference type="NCBI Taxonomy" id="2838587"/>
    <lineage>
        <taxon>Bacteria</taxon>
        <taxon>Bacillati</taxon>
        <taxon>Bacillota</taxon>
        <taxon>Clostridia</taxon>
        <taxon>Eubacteriales</taxon>
        <taxon>Oscillospiraceae</taxon>
        <taxon>Flavonifractor</taxon>
    </lineage>
</organism>
<evidence type="ECO:0000313" key="1">
    <source>
        <dbReference type="EMBL" id="HJB57475.1"/>
    </source>
</evidence>
<reference evidence="1" key="1">
    <citation type="journal article" date="2021" name="PeerJ">
        <title>Extensive microbial diversity within the chicken gut microbiome revealed by metagenomics and culture.</title>
        <authorList>
            <person name="Gilroy R."/>
            <person name="Ravi A."/>
            <person name="Getino M."/>
            <person name="Pursley I."/>
            <person name="Horton D.L."/>
            <person name="Alikhan N.F."/>
            <person name="Baker D."/>
            <person name="Gharbi K."/>
            <person name="Hall N."/>
            <person name="Watson M."/>
            <person name="Adriaenssens E.M."/>
            <person name="Foster-Nyarko E."/>
            <person name="Jarju S."/>
            <person name="Secka A."/>
            <person name="Antonio M."/>
            <person name="Oren A."/>
            <person name="Chaudhuri R.R."/>
            <person name="La Ragione R."/>
            <person name="Hildebrand F."/>
            <person name="Pallen M.J."/>
        </authorList>
    </citation>
    <scope>NUCLEOTIDE SEQUENCE</scope>
    <source>
        <strain evidence="1">CHK189-11263</strain>
    </source>
</reference>
<protein>
    <submittedName>
        <fullName evidence="1">Class I SAM-dependent methyltransferase</fullName>
    </submittedName>
</protein>
<keyword evidence="1" id="KW-0489">Methyltransferase</keyword>
<dbReference type="PANTHER" id="PTHR38451">
    <property type="entry name" value="TRNA (ADENINE(22)-N(1))-METHYLTRANSFERASE"/>
    <property type="match status" value="1"/>
</dbReference>
<comment type="caution">
    <text evidence="1">The sequence shown here is derived from an EMBL/GenBank/DDBJ whole genome shotgun (WGS) entry which is preliminary data.</text>
</comment>
<evidence type="ECO:0000313" key="2">
    <source>
        <dbReference type="Proteomes" id="UP000824208"/>
    </source>
</evidence>
<proteinExistence type="predicted"/>
<dbReference type="EMBL" id="DWYC01000069">
    <property type="protein sequence ID" value="HJB57475.1"/>
    <property type="molecule type" value="Genomic_DNA"/>
</dbReference>
<dbReference type="Proteomes" id="UP000824208">
    <property type="component" value="Unassembled WGS sequence"/>
</dbReference>
<dbReference type="Gene3D" id="3.40.50.150">
    <property type="entry name" value="Vaccinia Virus protein VP39"/>
    <property type="match status" value="1"/>
</dbReference>
<dbReference type="InterPro" id="IPR029063">
    <property type="entry name" value="SAM-dependent_MTases_sf"/>
</dbReference>
<dbReference type="AlphaFoldDB" id="A0A9D2MAX9"/>
<dbReference type="PIRSF" id="PIRSF018637">
    <property type="entry name" value="TrmK"/>
    <property type="match status" value="1"/>
</dbReference>
<sequence length="237" mass="26139">MRLIQLSPRLQAVAECVPPGARFVDVGTDHAYLPAYLLQRGVIARAVVSDLRKGPLDRARETARRCGLSEVISFRLCNGLAGIAPDEAQVVAIAGMGGETIIDILVAAPWIRTGDHRLLLQPMSTLPELRAWLQSHGYAIRRELLRQEGHTIYTILDVTPGEMPPLTPAECWAGRQETGRGDPLRPALLEQLRRRVERALTGIAHSDKPEDVPWRQELEAVRAGVAAMQKELEACAR</sequence>
<gene>
    <name evidence="1" type="ORF">H9714_07980</name>
</gene>
<dbReference type="PANTHER" id="PTHR38451:SF1">
    <property type="entry name" value="TRNA (ADENINE(22)-N(1))-METHYLTRANSFERASE"/>
    <property type="match status" value="1"/>
</dbReference>
<name>A0A9D2MAX9_9FIRM</name>
<reference evidence="1" key="2">
    <citation type="submission" date="2021-04" db="EMBL/GenBank/DDBJ databases">
        <authorList>
            <person name="Gilroy R."/>
        </authorList>
    </citation>
    <scope>NUCLEOTIDE SEQUENCE</scope>
    <source>
        <strain evidence="1">CHK189-11263</strain>
    </source>
</reference>
<keyword evidence="1" id="KW-0808">Transferase</keyword>
<dbReference type="Pfam" id="PF12847">
    <property type="entry name" value="Methyltransf_18"/>
    <property type="match status" value="1"/>
</dbReference>
<dbReference type="GO" id="GO:0160105">
    <property type="term" value="F:tRNA (adenine(22)-N1)-methyltransferase activity"/>
    <property type="evidence" value="ECO:0007669"/>
    <property type="project" value="InterPro"/>
</dbReference>
<dbReference type="InterPro" id="IPR006901">
    <property type="entry name" value="TrmK"/>
</dbReference>